<reference evidence="15" key="1">
    <citation type="submission" date="2018-10" db="EMBL/GenBank/DDBJ databases">
        <title>FDA dAtabase for Regulatory Grade micrObial Sequences (FDA-ARGOS): Supporting development and validation of Infectious Disease Dx tests.</title>
        <authorList>
            <person name="Minogue T."/>
            <person name="Wolcott M."/>
            <person name="Wasieloski L."/>
            <person name="Aguilar W."/>
            <person name="Moore D."/>
            <person name="Tallon L."/>
            <person name="Sadzewicz L."/>
            <person name="Sengamalay N."/>
            <person name="Ott S."/>
            <person name="Godinez A."/>
            <person name="Nagaraj S."/>
            <person name="Vavikolanu K."/>
            <person name="Vyas G."/>
            <person name="Nadendla S."/>
            <person name="George J."/>
            <person name="Sichtig H."/>
        </authorList>
    </citation>
    <scope>NUCLEOTIDE SEQUENCE [LARGE SCALE GENOMIC DNA]</scope>
    <source>
        <strain evidence="15">FDAARGOS_343</strain>
    </source>
</reference>
<evidence type="ECO:0000256" key="4">
    <source>
        <dbReference type="ARBA" id="ARBA00022692"/>
    </source>
</evidence>
<comment type="similarity">
    <text evidence="2 12">Belongs to the DsbB family. BdbC subfamily.</text>
</comment>
<comment type="function">
    <text evidence="12">Required for disulfide bond formation in some proteins.</text>
</comment>
<evidence type="ECO:0000256" key="13">
    <source>
        <dbReference type="SAM" id="Phobius"/>
    </source>
</evidence>
<evidence type="ECO:0000256" key="6">
    <source>
        <dbReference type="ARBA" id="ARBA00022989"/>
    </source>
</evidence>
<dbReference type="NCBIfam" id="NF002849">
    <property type="entry name" value="PRK03113.1"/>
    <property type="match status" value="1"/>
</dbReference>
<evidence type="ECO:0000256" key="11">
    <source>
        <dbReference type="ARBA" id="ARBA00023284"/>
    </source>
</evidence>
<keyword evidence="10 12" id="KW-0143">Chaperone</keyword>
<evidence type="ECO:0000256" key="3">
    <source>
        <dbReference type="ARBA" id="ARBA00022448"/>
    </source>
</evidence>
<evidence type="ECO:0000256" key="1">
    <source>
        <dbReference type="ARBA" id="ARBA00004141"/>
    </source>
</evidence>
<sequence>METKNKEKLLMAIWVVSTIATFGSLFFSEIMKFEPCKLCWLQRIFMYPLPIIVGLAIIRKDYNQIWSFLTLASIGFAISVHHNYIMLFPPELGSCGRVSCTTDYFHLLGFITIPLMALIAFIIIIVLCIIGLIMDKKSTFIVGENQE</sequence>
<keyword evidence="7 12" id="KW-0560">Oxidoreductase</keyword>
<evidence type="ECO:0000256" key="8">
    <source>
        <dbReference type="ARBA" id="ARBA00023136"/>
    </source>
</evidence>
<evidence type="ECO:0000313" key="15">
    <source>
        <dbReference type="Proteomes" id="UP000319837"/>
    </source>
</evidence>
<comment type="subcellular location">
    <subcellularLocation>
        <location evidence="12">Cell membrane</location>
        <topology evidence="12">Multi-pass membrane protein</topology>
    </subcellularLocation>
    <subcellularLocation>
        <location evidence="1">Membrane</location>
        <topology evidence="1">Multi-pass membrane protein</topology>
    </subcellularLocation>
</comment>
<dbReference type="Pfam" id="PF02600">
    <property type="entry name" value="DsbB"/>
    <property type="match status" value="1"/>
</dbReference>
<evidence type="ECO:0000256" key="10">
    <source>
        <dbReference type="ARBA" id="ARBA00023186"/>
    </source>
</evidence>
<keyword evidence="8 12" id="KW-0472">Membrane</keyword>
<accession>A0A553SLN8</accession>
<dbReference type="GO" id="GO:0005886">
    <property type="term" value="C:plasma membrane"/>
    <property type="evidence" value="ECO:0007669"/>
    <property type="project" value="UniProtKB-SubCell"/>
</dbReference>
<feature type="transmembrane region" description="Helical" evidence="13">
    <location>
        <begin position="40"/>
        <end position="58"/>
    </location>
</feature>
<evidence type="ECO:0000256" key="2">
    <source>
        <dbReference type="ARBA" id="ARBA00007602"/>
    </source>
</evidence>
<feature type="transmembrane region" description="Helical" evidence="13">
    <location>
        <begin position="9"/>
        <end position="28"/>
    </location>
</feature>
<evidence type="ECO:0000256" key="12">
    <source>
        <dbReference type="HAMAP-Rule" id="MF_00287"/>
    </source>
</evidence>
<keyword evidence="6 12" id="KW-1133">Transmembrane helix</keyword>
<gene>
    <name evidence="12" type="primary">bdbC</name>
    <name evidence="14" type="ORF">CEQ21_20945</name>
</gene>
<dbReference type="RefSeq" id="WP_185766177.1">
    <property type="nucleotide sequence ID" value="NZ_RIBP01000004.1"/>
</dbReference>
<keyword evidence="9 12" id="KW-1015">Disulfide bond</keyword>
<dbReference type="PANTHER" id="PTHR43469">
    <property type="entry name" value="DISULFIDE FORMATION PROTEIN-RELATED"/>
    <property type="match status" value="1"/>
</dbReference>
<organism evidence="14 15">
    <name type="scientific">Niallia circulans</name>
    <name type="common">Bacillus circulans</name>
    <dbReference type="NCBI Taxonomy" id="1397"/>
    <lineage>
        <taxon>Bacteria</taxon>
        <taxon>Bacillati</taxon>
        <taxon>Bacillota</taxon>
        <taxon>Bacilli</taxon>
        <taxon>Bacillales</taxon>
        <taxon>Bacillaceae</taxon>
        <taxon>Niallia</taxon>
    </lineage>
</organism>
<feature type="transmembrane region" description="Helical" evidence="13">
    <location>
        <begin position="65"/>
        <end position="84"/>
    </location>
</feature>
<dbReference type="GO" id="GO:0015035">
    <property type="term" value="F:protein-disulfide reductase activity"/>
    <property type="evidence" value="ECO:0007669"/>
    <property type="project" value="UniProtKB-UniRule"/>
</dbReference>
<comment type="caution">
    <text evidence="14">The sequence shown here is derived from an EMBL/GenBank/DDBJ whole genome shotgun (WGS) entry which is preliminary data.</text>
</comment>
<dbReference type="Proteomes" id="UP000319837">
    <property type="component" value="Unassembled WGS sequence"/>
</dbReference>
<evidence type="ECO:0000256" key="9">
    <source>
        <dbReference type="ARBA" id="ARBA00023157"/>
    </source>
</evidence>
<evidence type="ECO:0000256" key="5">
    <source>
        <dbReference type="ARBA" id="ARBA00022982"/>
    </source>
</evidence>
<protein>
    <recommendedName>
        <fullName evidence="12">Probable disulfide formation protein</fullName>
    </recommendedName>
    <alternativeName>
        <fullName evidence="12">Disulfide oxidoreductase</fullName>
    </alternativeName>
    <alternativeName>
        <fullName evidence="12">Thiol-disulfide oxidoreductase</fullName>
    </alternativeName>
</protein>
<dbReference type="SUPFAM" id="SSF158442">
    <property type="entry name" value="DsbB-like"/>
    <property type="match status" value="1"/>
</dbReference>
<keyword evidence="4 12" id="KW-0812">Transmembrane</keyword>
<dbReference type="PANTHER" id="PTHR43469:SF1">
    <property type="entry name" value="SPBETA PROPHAGE-DERIVED DISULFIDE BOND FORMATION PROTEIN B"/>
    <property type="match status" value="1"/>
</dbReference>
<evidence type="ECO:0000256" key="7">
    <source>
        <dbReference type="ARBA" id="ARBA00023002"/>
    </source>
</evidence>
<keyword evidence="5 12" id="KW-0249">Electron transport</keyword>
<dbReference type="HAMAP" id="MF_00287">
    <property type="entry name" value="BdbC"/>
    <property type="match status" value="1"/>
</dbReference>
<keyword evidence="11 12" id="KW-0676">Redox-active center</keyword>
<dbReference type="GO" id="GO:0006457">
    <property type="term" value="P:protein folding"/>
    <property type="evidence" value="ECO:0007669"/>
    <property type="project" value="InterPro"/>
</dbReference>
<keyword evidence="3 12" id="KW-0813">Transport</keyword>
<dbReference type="EMBL" id="RIBP01000004">
    <property type="protein sequence ID" value="TRZ37896.1"/>
    <property type="molecule type" value="Genomic_DNA"/>
</dbReference>
<dbReference type="AlphaFoldDB" id="A0A553SLN8"/>
<name>A0A553SLN8_NIACI</name>
<dbReference type="InterPro" id="IPR012187">
    <property type="entry name" value="Disulphide_bond_form_BdbC"/>
</dbReference>
<evidence type="ECO:0000313" key="14">
    <source>
        <dbReference type="EMBL" id="TRZ37896.1"/>
    </source>
</evidence>
<dbReference type="InterPro" id="IPR023380">
    <property type="entry name" value="DsbB-like_sf"/>
</dbReference>
<proteinExistence type="inferred from homology"/>
<comment type="caution">
    <text evidence="12">Lacks conserved residue(s) required for the propagation of feature annotation.</text>
</comment>
<dbReference type="PIRSF" id="PIRSF036659">
    <property type="entry name" value="BdbC"/>
    <property type="match status" value="1"/>
</dbReference>
<feature type="transmembrane region" description="Helical" evidence="13">
    <location>
        <begin position="104"/>
        <end position="133"/>
    </location>
</feature>
<dbReference type="InterPro" id="IPR003752">
    <property type="entry name" value="DiS_bond_form_DsbB/BdbC"/>
</dbReference>
<feature type="disulfide bond" description="Redox-active" evidence="12">
    <location>
        <begin position="36"/>
        <end position="39"/>
    </location>
</feature>
<dbReference type="Gene3D" id="1.20.1550.10">
    <property type="entry name" value="DsbB-like"/>
    <property type="match status" value="1"/>
</dbReference>
<keyword evidence="12" id="KW-1003">Cell membrane</keyword>